<dbReference type="Pfam" id="PF00501">
    <property type="entry name" value="AMP-binding"/>
    <property type="match status" value="1"/>
</dbReference>
<keyword evidence="7" id="KW-1185">Reference proteome</keyword>
<feature type="domain" description="AMP-binding enzyme C-terminal" evidence="5">
    <location>
        <begin position="421"/>
        <end position="495"/>
    </location>
</feature>
<comment type="similarity">
    <text evidence="1">Belongs to the ATP-dependent AMP-binding enzyme family.</text>
</comment>
<evidence type="ECO:0000313" key="7">
    <source>
        <dbReference type="Proteomes" id="UP000255165"/>
    </source>
</evidence>
<feature type="transmembrane region" description="Helical" evidence="3">
    <location>
        <begin position="74"/>
        <end position="93"/>
    </location>
</feature>
<dbReference type="Gene3D" id="3.30.300.30">
    <property type="match status" value="1"/>
</dbReference>
<keyword evidence="3" id="KW-1133">Transmembrane helix</keyword>
<dbReference type="AlphaFoldDB" id="A0A370P235"/>
<dbReference type="Proteomes" id="UP000255165">
    <property type="component" value="Unassembled WGS sequence"/>
</dbReference>
<dbReference type="PANTHER" id="PTHR43201">
    <property type="entry name" value="ACYL-COA SYNTHETASE"/>
    <property type="match status" value="1"/>
</dbReference>
<sequence length="510" mass="55469">MNTVHQSFDSPFSRIHDVPAYWAKRSPEAIALLDDNLELTYSALQEHIDGVRTLLTEHGVLPAHRVMLVGENSLALVTFLFAVAAIGACPVVVNARLSPGEIEGIREHCDPQVIAFLPAGLNAAVEHARTHNARSWDLPELGCLHFWRSPQGASRDEGMDEIAAMIYTSGTTGAPKGVMLSHSNLIFSASTMARYRGLTEYDRSYAALPMSHTMGLTSVMLSTLIAGGSVLVVPRFEVAHLVDALESFSVTLFQGVQAMYTGLLGFLKTEGRSGLKHRLRYLYAGGSPLDPTLKASVEDIFGLPLNNGYGMTETSPTICHTRLEDRRKDASVGPAIPGISIRIVDHAGRDVAQGESGELWVKGPNVMQGYFRNAAASSEVLQDGWLKSGDLASVDLDGNVHLVGRLKDVIIRSGFNVYPLEVETALNMHPSVARSAVVGRNVTLNEEVVAFVELRKNMQATARELLEWLKPRLSPYKRPAEIVFLPSLPLLTSGKIRKAELKERAAGMAS</sequence>
<dbReference type="InterPro" id="IPR025110">
    <property type="entry name" value="AMP-bd_C"/>
</dbReference>
<dbReference type="GO" id="GO:0031956">
    <property type="term" value="F:medium-chain fatty acid-CoA ligase activity"/>
    <property type="evidence" value="ECO:0007669"/>
    <property type="project" value="TreeGrafter"/>
</dbReference>
<dbReference type="GO" id="GO:0006631">
    <property type="term" value="P:fatty acid metabolic process"/>
    <property type="evidence" value="ECO:0007669"/>
    <property type="project" value="TreeGrafter"/>
</dbReference>
<keyword evidence="3" id="KW-0472">Membrane</keyword>
<name>A0A370P235_9BURK</name>
<dbReference type="RefSeq" id="WP_115013197.1">
    <property type="nucleotide sequence ID" value="NZ_QKWJ01000002.1"/>
</dbReference>
<gene>
    <name evidence="6" type="ORF">DN412_03270</name>
</gene>
<dbReference type="EMBL" id="QKWJ01000002">
    <property type="protein sequence ID" value="RDK11924.1"/>
    <property type="molecule type" value="Genomic_DNA"/>
</dbReference>
<dbReference type="Gene3D" id="3.40.50.12780">
    <property type="entry name" value="N-terminal domain of ligase-like"/>
    <property type="match status" value="1"/>
</dbReference>
<evidence type="ECO:0000259" key="4">
    <source>
        <dbReference type="Pfam" id="PF00501"/>
    </source>
</evidence>
<reference evidence="6 7" key="1">
    <citation type="submission" date="2018-06" db="EMBL/GenBank/DDBJ databases">
        <authorList>
            <person name="Feng T."/>
            <person name="Jeon C.O."/>
        </authorList>
    </citation>
    <scope>NUCLEOTIDE SEQUENCE [LARGE SCALE GENOMIC DNA]</scope>
    <source>
        <strain evidence="6 7">S23</strain>
    </source>
</reference>
<accession>A0A370P235</accession>
<dbReference type="SUPFAM" id="SSF56801">
    <property type="entry name" value="Acetyl-CoA synthetase-like"/>
    <property type="match status" value="1"/>
</dbReference>
<keyword evidence="2" id="KW-0436">Ligase</keyword>
<dbReference type="PROSITE" id="PS00455">
    <property type="entry name" value="AMP_BINDING"/>
    <property type="match status" value="1"/>
</dbReference>
<evidence type="ECO:0000256" key="1">
    <source>
        <dbReference type="ARBA" id="ARBA00006432"/>
    </source>
</evidence>
<evidence type="ECO:0000259" key="5">
    <source>
        <dbReference type="Pfam" id="PF13193"/>
    </source>
</evidence>
<evidence type="ECO:0008006" key="8">
    <source>
        <dbReference type="Google" id="ProtNLM"/>
    </source>
</evidence>
<dbReference type="InterPro" id="IPR042099">
    <property type="entry name" value="ANL_N_sf"/>
</dbReference>
<comment type="caution">
    <text evidence="6">The sequence shown here is derived from an EMBL/GenBank/DDBJ whole genome shotgun (WGS) entry which is preliminary data.</text>
</comment>
<evidence type="ECO:0000256" key="3">
    <source>
        <dbReference type="SAM" id="Phobius"/>
    </source>
</evidence>
<dbReference type="Pfam" id="PF13193">
    <property type="entry name" value="AMP-binding_C"/>
    <property type="match status" value="1"/>
</dbReference>
<organism evidence="6 7">
    <name type="scientific">Cupriavidus lacunae</name>
    <dbReference type="NCBI Taxonomy" id="2666307"/>
    <lineage>
        <taxon>Bacteria</taxon>
        <taxon>Pseudomonadati</taxon>
        <taxon>Pseudomonadota</taxon>
        <taxon>Betaproteobacteria</taxon>
        <taxon>Burkholderiales</taxon>
        <taxon>Burkholderiaceae</taxon>
        <taxon>Cupriavidus</taxon>
    </lineage>
</organism>
<dbReference type="InterPro" id="IPR045851">
    <property type="entry name" value="AMP-bd_C_sf"/>
</dbReference>
<proteinExistence type="inferred from homology"/>
<feature type="domain" description="AMP-dependent synthetase/ligase" evidence="4">
    <location>
        <begin position="22"/>
        <end position="371"/>
    </location>
</feature>
<dbReference type="InterPro" id="IPR020845">
    <property type="entry name" value="AMP-binding_CS"/>
</dbReference>
<keyword evidence="3" id="KW-0812">Transmembrane</keyword>
<protein>
    <recommendedName>
        <fullName evidence="8">Long-chain fatty acid--CoA ligase</fullName>
    </recommendedName>
</protein>
<evidence type="ECO:0000256" key="2">
    <source>
        <dbReference type="ARBA" id="ARBA00022598"/>
    </source>
</evidence>
<evidence type="ECO:0000313" key="6">
    <source>
        <dbReference type="EMBL" id="RDK11924.1"/>
    </source>
</evidence>
<dbReference type="PANTHER" id="PTHR43201:SF5">
    <property type="entry name" value="MEDIUM-CHAIN ACYL-COA LIGASE ACSF2, MITOCHONDRIAL"/>
    <property type="match status" value="1"/>
</dbReference>
<dbReference type="InterPro" id="IPR000873">
    <property type="entry name" value="AMP-dep_synth/lig_dom"/>
</dbReference>